<organism evidence="2 3">
    <name type="scientific">Xenotaenia resolanae</name>
    <dbReference type="NCBI Taxonomy" id="208358"/>
    <lineage>
        <taxon>Eukaryota</taxon>
        <taxon>Metazoa</taxon>
        <taxon>Chordata</taxon>
        <taxon>Craniata</taxon>
        <taxon>Vertebrata</taxon>
        <taxon>Euteleostomi</taxon>
        <taxon>Actinopterygii</taxon>
        <taxon>Neopterygii</taxon>
        <taxon>Teleostei</taxon>
        <taxon>Neoteleostei</taxon>
        <taxon>Acanthomorphata</taxon>
        <taxon>Ovalentaria</taxon>
        <taxon>Atherinomorphae</taxon>
        <taxon>Cyprinodontiformes</taxon>
        <taxon>Goodeidae</taxon>
        <taxon>Xenotaenia</taxon>
    </lineage>
</organism>
<proteinExistence type="predicted"/>
<feature type="transmembrane region" description="Helical" evidence="1">
    <location>
        <begin position="27"/>
        <end position="46"/>
    </location>
</feature>
<keyword evidence="1" id="KW-0812">Transmembrane</keyword>
<protein>
    <submittedName>
        <fullName evidence="2">Uncharacterized protein</fullName>
    </submittedName>
</protein>
<evidence type="ECO:0000313" key="3">
    <source>
        <dbReference type="Proteomes" id="UP001444071"/>
    </source>
</evidence>
<dbReference type="Proteomes" id="UP001444071">
    <property type="component" value="Unassembled WGS sequence"/>
</dbReference>
<evidence type="ECO:0000256" key="1">
    <source>
        <dbReference type="SAM" id="Phobius"/>
    </source>
</evidence>
<feature type="transmembrane region" description="Helical" evidence="1">
    <location>
        <begin position="58"/>
        <end position="78"/>
    </location>
</feature>
<keyword evidence="3" id="KW-1185">Reference proteome</keyword>
<reference evidence="2 3" key="1">
    <citation type="submission" date="2021-06" db="EMBL/GenBank/DDBJ databases">
        <authorList>
            <person name="Palmer J.M."/>
        </authorList>
    </citation>
    <scope>NUCLEOTIDE SEQUENCE [LARGE SCALE GENOMIC DNA]</scope>
    <source>
        <strain evidence="2 3">XR_2019</strain>
        <tissue evidence="2">Muscle</tissue>
    </source>
</reference>
<comment type="caution">
    <text evidence="2">The sequence shown here is derived from an EMBL/GenBank/DDBJ whole genome shotgun (WGS) entry which is preliminary data.</text>
</comment>
<accession>A0ABV0VTN9</accession>
<dbReference type="EMBL" id="JAHRIM010010144">
    <property type="protein sequence ID" value="MEQ2260082.1"/>
    <property type="molecule type" value="Genomic_DNA"/>
</dbReference>
<gene>
    <name evidence="2" type="ORF">XENORESO_001953</name>
</gene>
<keyword evidence="1" id="KW-1133">Transmembrane helix</keyword>
<evidence type="ECO:0000313" key="2">
    <source>
        <dbReference type="EMBL" id="MEQ2260082.1"/>
    </source>
</evidence>
<name>A0ABV0VTN9_9TELE</name>
<keyword evidence="1" id="KW-0472">Membrane</keyword>
<sequence length="120" mass="12885">METLASGMSRCSHVSVKHIKLHFRYSLWLLASTVNSSILLAIDLTLPMETEGRDGLNLLFSSVGSSLLLSSAVCFLLCNHDVSFSSSLQGLLWVWTPCLLASAQSADPSCKQCGQVVVPG</sequence>